<gene>
    <name evidence="3" type="ORF">Ddye_026271</name>
</gene>
<evidence type="ECO:0000313" key="3">
    <source>
        <dbReference type="EMBL" id="KAK2638476.1"/>
    </source>
</evidence>
<reference evidence="3" key="1">
    <citation type="journal article" date="2023" name="Plant J.">
        <title>Genome sequences and population genomics provide insights into the demographic history, inbreeding, and mutation load of two 'living fossil' tree species of Dipteronia.</title>
        <authorList>
            <person name="Feng Y."/>
            <person name="Comes H.P."/>
            <person name="Chen J."/>
            <person name="Zhu S."/>
            <person name="Lu R."/>
            <person name="Zhang X."/>
            <person name="Li P."/>
            <person name="Qiu J."/>
            <person name="Olsen K.M."/>
            <person name="Qiu Y."/>
        </authorList>
    </citation>
    <scope>NUCLEOTIDE SEQUENCE</scope>
    <source>
        <strain evidence="3">KIB01</strain>
    </source>
</reference>
<feature type="compositionally biased region" description="Acidic residues" evidence="1">
    <location>
        <begin position="13"/>
        <end position="26"/>
    </location>
</feature>
<name>A0AAD9WPE4_9ROSI</name>
<evidence type="ECO:0000256" key="1">
    <source>
        <dbReference type="SAM" id="MobiDB-lite"/>
    </source>
</evidence>
<evidence type="ECO:0000259" key="2">
    <source>
        <dbReference type="Pfam" id="PF05699"/>
    </source>
</evidence>
<feature type="domain" description="HAT C-terminal dimerisation" evidence="2">
    <location>
        <begin position="54"/>
        <end position="97"/>
    </location>
</feature>
<dbReference type="Pfam" id="PF05699">
    <property type="entry name" value="Dimer_Tnp_hAT"/>
    <property type="match status" value="1"/>
</dbReference>
<dbReference type="InterPro" id="IPR008906">
    <property type="entry name" value="HATC_C_dom"/>
</dbReference>
<protein>
    <recommendedName>
        <fullName evidence="2">HAT C-terminal dimerisation domain-containing protein</fullName>
    </recommendedName>
</protein>
<keyword evidence="4" id="KW-1185">Reference proteome</keyword>
<dbReference type="Proteomes" id="UP001280121">
    <property type="component" value="Unassembled WGS sequence"/>
</dbReference>
<accession>A0AAD9WPE4</accession>
<sequence length="130" mass="14911">MTSQSENMLDFTTDPDFEEPHIEEDLETNKRQAKSDLFILHMKKVTKEDGTCLAILATPASTVAIEQQFSAGGNILDARRLFWSPESIQVQVCVDDWTNADYRQQEIEQEVFYDFFDADHTTDIETEGIN</sequence>
<evidence type="ECO:0000313" key="4">
    <source>
        <dbReference type="Proteomes" id="UP001280121"/>
    </source>
</evidence>
<dbReference type="GO" id="GO:0046983">
    <property type="term" value="F:protein dimerization activity"/>
    <property type="evidence" value="ECO:0007669"/>
    <property type="project" value="InterPro"/>
</dbReference>
<dbReference type="AlphaFoldDB" id="A0AAD9WPE4"/>
<dbReference type="EMBL" id="JANJYI010000008">
    <property type="protein sequence ID" value="KAK2638476.1"/>
    <property type="molecule type" value="Genomic_DNA"/>
</dbReference>
<organism evidence="3 4">
    <name type="scientific">Dipteronia dyeriana</name>
    <dbReference type="NCBI Taxonomy" id="168575"/>
    <lineage>
        <taxon>Eukaryota</taxon>
        <taxon>Viridiplantae</taxon>
        <taxon>Streptophyta</taxon>
        <taxon>Embryophyta</taxon>
        <taxon>Tracheophyta</taxon>
        <taxon>Spermatophyta</taxon>
        <taxon>Magnoliopsida</taxon>
        <taxon>eudicotyledons</taxon>
        <taxon>Gunneridae</taxon>
        <taxon>Pentapetalae</taxon>
        <taxon>rosids</taxon>
        <taxon>malvids</taxon>
        <taxon>Sapindales</taxon>
        <taxon>Sapindaceae</taxon>
        <taxon>Hippocastanoideae</taxon>
        <taxon>Acereae</taxon>
        <taxon>Dipteronia</taxon>
    </lineage>
</organism>
<proteinExistence type="predicted"/>
<feature type="region of interest" description="Disordered" evidence="1">
    <location>
        <begin position="1"/>
        <end position="28"/>
    </location>
</feature>
<comment type="caution">
    <text evidence="3">The sequence shown here is derived from an EMBL/GenBank/DDBJ whole genome shotgun (WGS) entry which is preliminary data.</text>
</comment>